<protein>
    <recommendedName>
        <fullName evidence="4 5">Small ribosomal subunit protein uS8</fullName>
    </recommendedName>
</protein>
<dbReference type="HAMAP" id="MF_01302_B">
    <property type="entry name" value="Ribosomal_uS8_B"/>
    <property type="match status" value="1"/>
</dbReference>
<dbReference type="PANTHER" id="PTHR11758">
    <property type="entry name" value="40S RIBOSOMAL PROTEIN S15A"/>
    <property type="match status" value="1"/>
</dbReference>
<evidence type="ECO:0000256" key="1">
    <source>
        <dbReference type="ARBA" id="ARBA00006471"/>
    </source>
</evidence>
<evidence type="ECO:0000256" key="6">
    <source>
        <dbReference type="RuleBase" id="RU003660"/>
    </source>
</evidence>
<comment type="function">
    <text evidence="5">One of the primary rRNA binding proteins, it binds directly to 16S rRNA central domain where it helps coordinate assembly of the platform of the 30S subunit.</text>
</comment>
<organism evidence="7 8">
    <name type="scientific">Candidatus Babela massiliensis</name>
    <dbReference type="NCBI Taxonomy" id="673862"/>
    <lineage>
        <taxon>Bacteria</taxon>
        <taxon>Candidatus Babelota</taxon>
        <taxon>Candidatus Babeliae</taxon>
        <taxon>Candidatus Babeliales</taxon>
        <taxon>Candidatus Babeliaceae</taxon>
        <taxon>Candidatus Babela</taxon>
    </lineage>
</organism>
<dbReference type="GO" id="GO:1990904">
    <property type="term" value="C:ribonucleoprotein complex"/>
    <property type="evidence" value="ECO:0007669"/>
    <property type="project" value="UniProtKB-KW"/>
</dbReference>
<evidence type="ECO:0000313" key="7">
    <source>
        <dbReference type="EMBL" id="CDK30499.1"/>
    </source>
</evidence>
<sequence>MSIDTIGNFLTIIRNGVMISKRDVSMPYSKIKHEIAQILKDEGFIKDVIVEEDKNNKSFKRLKLFLKYASGESVIHEITRISTPGCRVYESVSKVKPVIGGLGITILTTSKGLMTNKQAKKLAVGGEIICTVW</sequence>
<keyword evidence="3 5" id="KW-0687">Ribonucleoprotein</keyword>
<dbReference type="Gene3D" id="3.30.1370.30">
    <property type="match status" value="1"/>
</dbReference>
<evidence type="ECO:0000313" key="8">
    <source>
        <dbReference type="Proteomes" id="UP000018769"/>
    </source>
</evidence>
<dbReference type="FunFam" id="3.30.1490.10:FF:000001">
    <property type="entry name" value="30S ribosomal protein S8"/>
    <property type="match status" value="1"/>
</dbReference>
<dbReference type="eggNOG" id="COG0096">
    <property type="taxonomic scope" value="Bacteria"/>
</dbReference>
<dbReference type="STRING" id="673862.BABL1_gene_520"/>
<keyword evidence="2 5" id="KW-0689">Ribosomal protein</keyword>
<dbReference type="OrthoDB" id="9802617at2"/>
<comment type="subunit">
    <text evidence="5">Part of the 30S ribosomal subunit. Contacts proteins S5 and S12.</text>
</comment>
<dbReference type="GO" id="GO:0003735">
    <property type="term" value="F:structural constituent of ribosome"/>
    <property type="evidence" value="ECO:0007669"/>
    <property type="project" value="InterPro"/>
</dbReference>
<evidence type="ECO:0000256" key="3">
    <source>
        <dbReference type="ARBA" id="ARBA00023274"/>
    </source>
</evidence>
<dbReference type="NCBIfam" id="NF001109">
    <property type="entry name" value="PRK00136.1"/>
    <property type="match status" value="1"/>
</dbReference>
<dbReference type="Gene3D" id="3.30.1490.10">
    <property type="match status" value="1"/>
</dbReference>
<accession>V6DG26</accession>
<dbReference type="HOGENOM" id="CLU_098428_0_2_7"/>
<proteinExistence type="inferred from homology"/>
<dbReference type="SUPFAM" id="SSF56047">
    <property type="entry name" value="Ribosomal protein S8"/>
    <property type="match status" value="1"/>
</dbReference>
<evidence type="ECO:0000256" key="4">
    <source>
        <dbReference type="ARBA" id="ARBA00035258"/>
    </source>
</evidence>
<dbReference type="KEGG" id="dpb:BABL1_gene_520"/>
<dbReference type="InterPro" id="IPR035987">
    <property type="entry name" value="Ribosomal_uS8_sf"/>
</dbReference>
<dbReference type="GO" id="GO:0005840">
    <property type="term" value="C:ribosome"/>
    <property type="evidence" value="ECO:0007669"/>
    <property type="project" value="UniProtKB-KW"/>
</dbReference>
<gene>
    <name evidence="5 7" type="primary">rpsH</name>
    <name evidence="7" type="ORF">BABL1_gene_520</name>
</gene>
<keyword evidence="5" id="KW-0694">RNA-binding</keyword>
<dbReference type="Pfam" id="PF00410">
    <property type="entry name" value="Ribosomal_S8"/>
    <property type="match status" value="1"/>
</dbReference>
<dbReference type="GO" id="GO:0005737">
    <property type="term" value="C:cytoplasm"/>
    <property type="evidence" value="ECO:0007669"/>
    <property type="project" value="UniProtKB-ARBA"/>
</dbReference>
<dbReference type="InterPro" id="IPR000630">
    <property type="entry name" value="Ribosomal_uS8"/>
</dbReference>
<dbReference type="Proteomes" id="UP000018769">
    <property type="component" value="Chromosome I"/>
</dbReference>
<reference evidence="7 8" key="1">
    <citation type="journal article" date="2015" name="Biol. Direct">
        <title>Babela massiliensis, a representative of a widespread bacterial phylum with unusual adaptations to parasitism in amoebae.</title>
        <authorList>
            <person name="Pagnier I."/>
            <person name="Yutin N."/>
            <person name="Croce O."/>
            <person name="Makarova K.S."/>
            <person name="Wolf Y.I."/>
            <person name="Benamar S."/>
            <person name="Raoult D."/>
            <person name="Koonin E.V."/>
            <person name="La Scola B."/>
        </authorList>
    </citation>
    <scope>NUCLEOTIDE SEQUENCE [LARGE SCALE GENOMIC DNA]</scope>
    <source>
        <strain evidence="8">BABL1</strain>
    </source>
</reference>
<comment type="similarity">
    <text evidence="1 5 6">Belongs to the universal ribosomal protein uS8 family.</text>
</comment>
<keyword evidence="5" id="KW-0699">rRNA-binding</keyword>
<dbReference type="AlphaFoldDB" id="V6DG26"/>
<dbReference type="RefSeq" id="WP_023791719.1">
    <property type="nucleotide sequence ID" value="NC_023003.1"/>
</dbReference>
<dbReference type="EMBL" id="HG793133">
    <property type="protein sequence ID" value="CDK30499.1"/>
    <property type="molecule type" value="Genomic_DNA"/>
</dbReference>
<name>V6DG26_9BACT</name>
<dbReference type="InterPro" id="IPR047863">
    <property type="entry name" value="Ribosomal_uS8_CS"/>
</dbReference>
<keyword evidence="8" id="KW-1185">Reference proteome</keyword>
<dbReference type="PROSITE" id="PS00053">
    <property type="entry name" value="RIBOSOMAL_S8"/>
    <property type="match status" value="1"/>
</dbReference>
<dbReference type="GO" id="GO:0006412">
    <property type="term" value="P:translation"/>
    <property type="evidence" value="ECO:0007669"/>
    <property type="project" value="UniProtKB-UniRule"/>
</dbReference>
<dbReference type="PATRIC" id="fig|673862.3.peg.385"/>
<dbReference type="GO" id="GO:0019843">
    <property type="term" value="F:rRNA binding"/>
    <property type="evidence" value="ECO:0007669"/>
    <property type="project" value="UniProtKB-UniRule"/>
</dbReference>
<evidence type="ECO:0000256" key="2">
    <source>
        <dbReference type="ARBA" id="ARBA00022980"/>
    </source>
</evidence>
<evidence type="ECO:0000256" key="5">
    <source>
        <dbReference type="HAMAP-Rule" id="MF_01302"/>
    </source>
</evidence>